<evidence type="ECO:0000313" key="2">
    <source>
        <dbReference type="EMBL" id="MCF6137658.1"/>
    </source>
</evidence>
<evidence type="ECO:0000313" key="3">
    <source>
        <dbReference type="Proteomes" id="UP001649381"/>
    </source>
</evidence>
<sequence>MISFIRLLFNTTKVFLAFIFCTLLFYYGLLWLNEEYQDFHRYDEPEGRAVKVFEAYHEKEYINWVDRLQLFYDTGE</sequence>
<organism evidence="2 3">
    <name type="scientific">Pseudalkalibacillus berkeleyi</name>
    <dbReference type="NCBI Taxonomy" id="1069813"/>
    <lineage>
        <taxon>Bacteria</taxon>
        <taxon>Bacillati</taxon>
        <taxon>Bacillota</taxon>
        <taxon>Bacilli</taxon>
        <taxon>Bacillales</taxon>
        <taxon>Fictibacillaceae</taxon>
        <taxon>Pseudalkalibacillus</taxon>
    </lineage>
</organism>
<evidence type="ECO:0000256" key="1">
    <source>
        <dbReference type="SAM" id="Phobius"/>
    </source>
</evidence>
<keyword evidence="1" id="KW-0812">Transmembrane</keyword>
<accession>A0ABS9H1F1</accession>
<dbReference type="EMBL" id="JAKIJS010000001">
    <property type="protein sequence ID" value="MCF6137658.1"/>
    <property type="molecule type" value="Genomic_DNA"/>
</dbReference>
<dbReference type="Pfam" id="PF14004">
    <property type="entry name" value="DUF4227"/>
    <property type="match status" value="1"/>
</dbReference>
<reference evidence="2 3" key="1">
    <citation type="submission" date="2022-01" db="EMBL/GenBank/DDBJ databases">
        <title>Alkalihalobacillus sp. EGI L200015, a novel bacterium isolated from a salt lake sediment.</title>
        <authorList>
            <person name="Gao L."/>
            <person name="Fang B.-Z."/>
            <person name="Li W.-J."/>
        </authorList>
    </citation>
    <scope>NUCLEOTIDE SEQUENCE [LARGE SCALE GENOMIC DNA]</scope>
    <source>
        <strain evidence="2 3">KCTC 12718</strain>
    </source>
</reference>
<keyword evidence="1" id="KW-1133">Transmembrane helix</keyword>
<dbReference type="InterPro" id="IPR025321">
    <property type="entry name" value="DUF4227"/>
</dbReference>
<dbReference type="Proteomes" id="UP001649381">
    <property type="component" value="Unassembled WGS sequence"/>
</dbReference>
<protein>
    <submittedName>
        <fullName evidence="2">YqzK family protein</fullName>
    </submittedName>
</protein>
<dbReference type="RefSeq" id="WP_236333429.1">
    <property type="nucleotide sequence ID" value="NZ_JAKIJS010000001.1"/>
</dbReference>
<comment type="caution">
    <text evidence="2">The sequence shown here is derived from an EMBL/GenBank/DDBJ whole genome shotgun (WGS) entry which is preliminary data.</text>
</comment>
<name>A0ABS9H1F1_9BACL</name>
<gene>
    <name evidence="2" type="ORF">L2716_07940</name>
</gene>
<proteinExistence type="predicted"/>
<feature type="transmembrane region" description="Helical" evidence="1">
    <location>
        <begin position="14"/>
        <end position="32"/>
    </location>
</feature>
<keyword evidence="3" id="KW-1185">Reference proteome</keyword>
<keyword evidence="1" id="KW-0472">Membrane</keyword>